<feature type="transmembrane region" description="Helical" evidence="7">
    <location>
        <begin position="174"/>
        <end position="202"/>
    </location>
</feature>
<dbReference type="InterPro" id="IPR002010">
    <property type="entry name" value="T3SS_IM_R"/>
</dbReference>
<feature type="transmembrane region" description="Helical" evidence="7">
    <location>
        <begin position="102"/>
        <end position="120"/>
    </location>
</feature>
<dbReference type="EMBL" id="LZYE01000076">
    <property type="protein sequence ID" value="OFC37550.1"/>
    <property type="molecule type" value="Genomic_DNA"/>
</dbReference>
<accession>A0A1E7YPA9</accession>
<feature type="transmembrane region" description="Helical" evidence="7">
    <location>
        <begin position="74"/>
        <end position="96"/>
    </location>
</feature>
<feature type="transmembrane region" description="Helical" evidence="7">
    <location>
        <begin position="132"/>
        <end position="154"/>
    </location>
</feature>
<name>A0A1E7YPA9_9PROT</name>
<evidence type="ECO:0000256" key="3">
    <source>
        <dbReference type="ARBA" id="ARBA00022475"/>
    </source>
</evidence>
<dbReference type="Proteomes" id="UP000175616">
    <property type="component" value="Unassembled WGS sequence"/>
</dbReference>
<evidence type="ECO:0000313" key="9">
    <source>
        <dbReference type="Proteomes" id="UP000175616"/>
    </source>
</evidence>
<feature type="transmembrane region" description="Helical" evidence="7">
    <location>
        <begin position="20"/>
        <end position="39"/>
    </location>
</feature>
<organism evidence="8 9">
    <name type="scientific">Acidithiobacillus caldus</name>
    <dbReference type="NCBI Taxonomy" id="33059"/>
    <lineage>
        <taxon>Bacteria</taxon>
        <taxon>Pseudomonadati</taxon>
        <taxon>Pseudomonadota</taxon>
        <taxon>Acidithiobacillia</taxon>
        <taxon>Acidithiobacillales</taxon>
        <taxon>Acidithiobacillaceae</taxon>
        <taxon>Acidithiobacillus</taxon>
    </lineage>
</organism>
<comment type="caution">
    <text evidence="8">The sequence shown here is derived from an EMBL/GenBank/DDBJ whole genome shotgun (WGS) entry which is preliminary data.</text>
</comment>
<keyword evidence="3" id="KW-1003">Cell membrane</keyword>
<evidence type="ECO:0000256" key="6">
    <source>
        <dbReference type="ARBA" id="ARBA00023136"/>
    </source>
</evidence>
<sequence>MTAGMLAFTQAQADHLVELIVWPTARILAFIATAPLFSFSWLPTLWRLGFGLVCAWAILPALSSLPSWPGMGGAIIILFAQVVIGISLGLVFRFLVGTFEVAAGWIAISMGLGFATTISSQYGEQNNTLSMLFEFAVIFFLIADGGMLGMIQVLTESFQAIPIGYTWSSWNWLYWANLGQAIFTDGVLIAIPVVLLLLVVDLGMAIIARIAPQVNIFAIGFPALIVAGFFGLLMLIPYFPSAVNHIFFFFTKNL</sequence>
<protein>
    <recommendedName>
        <fullName evidence="10">Flagellar biosynthetic protein FliR</fullName>
    </recommendedName>
</protein>
<evidence type="ECO:0000256" key="7">
    <source>
        <dbReference type="SAM" id="Phobius"/>
    </source>
</evidence>
<dbReference type="RefSeq" id="WP_070122003.1">
    <property type="nucleotide sequence ID" value="NZ_LZYE01000076.1"/>
</dbReference>
<evidence type="ECO:0008006" key="10">
    <source>
        <dbReference type="Google" id="ProtNLM"/>
    </source>
</evidence>
<comment type="similarity">
    <text evidence="2">Belongs to the FliR/MopE/SpaR family.</text>
</comment>
<dbReference type="PANTHER" id="PTHR30065:SF8">
    <property type="entry name" value="FLAGELLAR BIOSYNTHETIC PROTEIN FLIR"/>
    <property type="match status" value="1"/>
</dbReference>
<evidence type="ECO:0000256" key="2">
    <source>
        <dbReference type="ARBA" id="ARBA00009772"/>
    </source>
</evidence>
<dbReference type="PRINTS" id="PR00953">
    <property type="entry name" value="TYPE3IMRPROT"/>
</dbReference>
<dbReference type="GO" id="GO:0005886">
    <property type="term" value="C:plasma membrane"/>
    <property type="evidence" value="ECO:0007669"/>
    <property type="project" value="UniProtKB-SubCell"/>
</dbReference>
<evidence type="ECO:0000256" key="5">
    <source>
        <dbReference type="ARBA" id="ARBA00022989"/>
    </source>
</evidence>
<dbReference type="GO" id="GO:0006605">
    <property type="term" value="P:protein targeting"/>
    <property type="evidence" value="ECO:0007669"/>
    <property type="project" value="InterPro"/>
</dbReference>
<dbReference type="Pfam" id="PF01311">
    <property type="entry name" value="Bac_export_1"/>
    <property type="match status" value="1"/>
</dbReference>
<reference evidence="8 9" key="1">
    <citation type="submission" date="2016-06" db="EMBL/GenBank/DDBJ databases">
        <title>Gene turnover analysis identifies the evolutionary adaptation of the extremophile Acidithiobacillus caldus.</title>
        <authorList>
            <person name="Zhang X."/>
        </authorList>
    </citation>
    <scope>NUCLEOTIDE SEQUENCE [LARGE SCALE GENOMIC DNA]</scope>
    <source>
        <strain evidence="8 9">DX</strain>
    </source>
</reference>
<evidence type="ECO:0000313" key="8">
    <source>
        <dbReference type="EMBL" id="OFC37550.1"/>
    </source>
</evidence>
<keyword evidence="6 7" id="KW-0472">Membrane</keyword>
<comment type="subcellular location">
    <subcellularLocation>
        <location evidence="1">Cell membrane</location>
        <topology evidence="1">Multi-pass membrane protein</topology>
    </subcellularLocation>
</comment>
<proteinExistence type="inferred from homology"/>
<gene>
    <name evidence="8" type="ORF">BAE27_03920</name>
</gene>
<dbReference type="PANTHER" id="PTHR30065">
    <property type="entry name" value="FLAGELLAR BIOSYNTHETIC PROTEIN FLIR"/>
    <property type="match status" value="1"/>
</dbReference>
<evidence type="ECO:0000256" key="1">
    <source>
        <dbReference type="ARBA" id="ARBA00004651"/>
    </source>
</evidence>
<evidence type="ECO:0000256" key="4">
    <source>
        <dbReference type="ARBA" id="ARBA00022692"/>
    </source>
</evidence>
<feature type="transmembrane region" description="Helical" evidence="7">
    <location>
        <begin position="45"/>
        <end position="62"/>
    </location>
</feature>
<keyword evidence="4 7" id="KW-0812">Transmembrane</keyword>
<keyword evidence="5 7" id="KW-1133">Transmembrane helix</keyword>
<dbReference type="AlphaFoldDB" id="A0A1E7YPA9"/>
<feature type="transmembrane region" description="Helical" evidence="7">
    <location>
        <begin position="214"/>
        <end position="239"/>
    </location>
</feature>
<feature type="non-terminal residue" evidence="8">
    <location>
        <position position="254"/>
    </location>
</feature>